<keyword evidence="2" id="KW-1185">Reference proteome</keyword>
<comment type="caution">
    <text evidence="1">The sequence shown here is derived from an EMBL/GenBank/DDBJ whole genome shotgun (WGS) entry which is preliminary data.</text>
</comment>
<accession>A0ABR5AM85</accession>
<evidence type="ECO:0000313" key="1">
    <source>
        <dbReference type="EMBL" id="KIL42106.1"/>
    </source>
</evidence>
<name>A0ABR5AM85_9BACL</name>
<gene>
    <name evidence="1" type="ORF">SD70_02685</name>
</gene>
<evidence type="ECO:0000313" key="2">
    <source>
        <dbReference type="Proteomes" id="UP000031967"/>
    </source>
</evidence>
<protein>
    <submittedName>
        <fullName evidence="1">Uncharacterized protein</fullName>
    </submittedName>
</protein>
<dbReference type="Proteomes" id="UP000031967">
    <property type="component" value="Unassembled WGS sequence"/>
</dbReference>
<dbReference type="RefSeq" id="WP_041045414.1">
    <property type="nucleotide sequence ID" value="NZ_JXAK01000003.1"/>
</dbReference>
<proteinExistence type="predicted"/>
<dbReference type="EMBL" id="JXAK01000003">
    <property type="protein sequence ID" value="KIL42106.1"/>
    <property type="molecule type" value="Genomic_DNA"/>
</dbReference>
<reference evidence="1 2" key="1">
    <citation type="submission" date="2014-12" db="EMBL/GenBank/DDBJ databases">
        <title>Draft genome sequence of Paenibacillus kamchatkensis strain B-2647.</title>
        <authorList>
            <person name="Karlyshev A.V."/>
            <person name="Kudryashova E.B."/>
        </authorList>
    </citation>
    <scope>NUCLEOTIDE SEQUENCE [LARGE SCALE GENOMIC DNA]</scope>
    <source>
        <strain evidence="1 2">VKM B-2647</strain>
    </source>
</reference>
<sequence>MANVICFQPAAAAKQERQKENALIQQVMDLVKEMNRDEIAEMVDAIENNDQGRYLAVTNPVIARKVIREINTKSI</sequence>
<organism evidence="1 2">
    <name type="scientific">Gordoniibacillus kamchatkensis</name>
    <dbReference type="NCBI Taxonomy" id="1590651"/>
    <lineage>
        <taxon>Bacteria</taxon>
        <taxon>Bacillati</taxon>
        <taxon>Bacillota</taxon>
        <taxon>Bacilli</taxon>
        <taxon>Bacillales</taxon>
        <taxon>Paenibacillaceae</taxon>
        <taxon>Gordoniibacillus</taxon>
    </lineage>
</organism>